<keyword evidence="4" id="KW-0804">Transcription</keyword>
<dbReference type="InterPro" id="IPR023393">
    <property type="entry name" value="START-like_dom_sf"/>
</dbReference>
<gene>
    <name evidence="6" type="ORF">IW256_000755</name>
</gene>
<protein>
    <submittedName>
        <fullName evidence="6">DNA-binding transcriptional ArsR family regulator</fullName>
    </submittedName>
</protein>
<keyword evidence="7" id="KW-1185">Reference proteome</keyword>
<dbReference type="RefSeq" id="WP_197009610.1">
    <property type="nucleotide sequence ID" value="NZ_BAABES010000025.1"/>
</dbReference>
<dbReference type="NCBIfam" id="NF033788">
    <property type="entry name" value="HTH_metalloreg"/>
    <property type="match status" value="1"/>
</dbReference>
<dbReference type="InterPro" id="IPR051081">
    <property type="entry name" value="HTH_MetalResp_TranReg"/>
</dbReference>
<dbReference type="InterPro" id="IPR036390">
    <property type="entry name" value="WH_DNA-bd_sf"/>
</dbReference>
<evidence type="ECO:0000256" key="3">
    <source>
        <dbReference type="ARBA" id="ARBA00023125"/>
    </source>
</evidence>
<dbReference type="SUPFAM" id="SSF46785">
    <property type="entry name" value="Winged helix' DNA-binding domain"/>
    <property type="match status" value="1"/>
</dbReference>
<evidence type="ECO:0000313" key="7">
    <source>
        <dbReference type="Proteomes" id="UP000614047"/>
    </source>
</evidence>
<comment type="similarity">
    <text evidence="1">Belongs to the AHA1 family.</text>
</comment>
<dbReference type="InterPro" id="IPR036388">
    <property type="entry name" value="WH-like_DNA-bd_sf"/>
</dbReference>
<dbReference type="SUPFAM" id="SSF55961">
    <property type="entry name" value="Bet v1-like"/>
    <property type="match status" value="1"/>
</dbReference>
<dbReference type="EMBL" id="JADOUA010000001">
    <property type="protein sequence ID" value="MBG6086642.1"/>
    <property type="molecule type" value="Genomic_DNA"/>
</dbReference>
<dbReference type="Proteomes" id="UP000614047">
    <property type="component" value="Unassembled WGS sequence"/>
</dbReference>
<keyword evidence="3 6" id="KW-0238">DNA-binding</keyword>
<evidence type="ECO:0000313" key="6">
    <source>
        <dbReference type="EMBL" id="MBG6086642.1"/>
    </source>
</evidence>
<dbReference type="Pfam" id="PF12840">
    <property type="entry name" value="HTH_20"/>
    <property type="match status" value="1"/>
</dbReference>
<comment type="caution">
    <text evidence="6">The sequence shown here is derived from an EMBL/GenBank/DDBJ whole genome shotgun (WGS) entry which is preliminary data.</text>
</comment>
<reference evidence="6" key="1">
    <citation type="submission" date="2020-11" db="EMBL/GenBank/DDBJ databases">
        <title>Sequencing the genomes of 1000 actinobacteria strains.</title>
        <authorList>
            <person name="Klenk H.-P."/>
        </authorList>
    </citation>
    <scope>NUCLEOTIDE SEQUENCE</scope>
    <source>
        <strain evidence="6">DSM 43175</strain>
    </source>
</reference>
<dbReference type="AlphaFoldDB" id="A0A931GHA3"/>
<sequence length="263" mass="28567">MSRRVVPDEEPLWRALADPTRRAILDALRAGPRTTGVLAAGFPTTRYTVMEHLGVLVDAGLVTVERRGRERLNHLNPVPLHEAYERWVRPLGASAASTLLRLDEAVTPRREPMAHPMDLGIDVRARHQVDADVHRTWEAVLDLPAWWPRRWSEDERLAFEPYVGGRLGPVAGGGFGPGAEGELWGTVTALRPERLLVVDGAMGLPGPVAGQWRLSLEDAGGGTTAVTVEHRVAGAVDEETRDCYGGGWEETLAGLGAYAEAAS</sequence>
<dbReference type="PRINTS" id="PR00778">
    <property type="entry name" value="HTHARSR"/>
</dbReference>
<dbReference type="CDD" id="cd07814">
    <property type="entry name" value="SRPBCC_CalC_Aha1-like"/>
    <property type="match status" value="1"/>
</dbReference>
<dbReference type="Gene3D" id="3.30.530.20">
    <property type="match status" value="1"/>
</dbReference>
<dbReference type="PROSITE" id="PS50987">
    <property type="entry name" value="HTH_ARSR_2"/>
    <property type="match status" value="1"/>
</dbReference>
<evidence type="ECO:0000256" key="2">
    <source>
        <dbReference type="ARBA" id="ARBA00023015"/>
    </source>
</evidence>
<dbReference type="InterPro" id="IPR013538">
    <property type="entry name" value="ASHA1/2-like_C"/>
</dbReference>
<evidence type="ECO:0000256" key="4">
    <source>
        <dbReference type="ARBA" id="ARBA00023163"/>
    </source>
</evidence>
<dbReference type="GO" id="GO:0003677">
    <property type="term" value="F:DNA binding"/>
    <property type="evidence" value="ECO:0007669"/>
    <property type="project" value="UniProtKB-KW"/>
</dbReference>
<dbReference type="PANTHER" id="PTHR33154:SF33">
    <property type="entry name" value="TRANSCRIPTIONAL REPRESSOR SDPR"/>
    <property type="match status" value="1"/>
</dbReference>
<keyword evidence="2" id="KW-0805">Transcription regulation</keyword>
<dbReference type="Gene3D" id="1.10.10.10">
    <property type="entry name" value="Winged helix-like DNA-binding domain superfamily/Winged helix DNA-binding domain"/>
    <property type="match status" value="1"/>
</dbReference>
<dbReference type="GO" id="GO:0003700">
    <property type="term" value="F:DNA-binding transcription factor activity"/>
    <property type="evidence" value="ECO:0007669"/>
    <property type="project" value="InterPro"/>
</dbReference>
<dbReference type="InterPro" id="IPR011991">
    <property type="entry name" value="ArsR-like_HTH"/>
</dbReference>
<name>A0A931GHA3_9ACTN</name>
<accession>A0A931GHA3</accession>
<evidence type="ECO:0000259" key="5">
    <source>
        <dbReference type="PROSITE" id="PS50987"/>
    </source>
</evidence>
<dbReference type="SMART" id="SM00418">
    <property type="entry name" value="HTH_ARSR"/>
    <property type="match status" value="1"/>
</dbReference>
<evidence type="ECO:0000256" key="1">
    <source>
        <dbReference type="ARBA" id="ARBA00006817"/>
    </source>
</evidence>
<dbReference type="PANTHER" id="PTHR33154">
    <property type="entry name" value="TRANSCRIPTIONAL REGULATOR, ARSR FAMILY"/>
    <property type="match status" value="1"/>
</dbReference>
<feature type="domain" description="HTH arsR-type" evidence="5">
    <location>
        <begin position="1"/>
        <end position="95"/>
    </location>
</feature>
<proteinExistence type="inferred from homology"/>
<dbReference type="InterPro" id="IPR001845">
    <property type="entry name" value="HTH_ArsR_DNA-bd_dom"/>
</dbReference>
<dbReference type="Pfam" id="PF08327">
    <property type="entry name" value="AHSA1"/>
    <property type="match status" value="1"/>
</dbReference>
<organism evidence="6 7">
    <name type="scientific">Actinomadura viridis</name>
    <dbReference type="NCBI Taxonomy" id="58110"/>
    <lineage>
        <taxon>Bacteria</taxon>
        <taxon>Bacillati</taxon>
        <taxon>Actinomycetota</taxon>
        <taxon>Actinomycetes</taxon>
        <taxon>Streptosporangiales</taxon>
        <taxon>Thermomonosporaceae</taxon>
        <taxon>Actinomadura</taxon>
    </lineage>
</organism>
<dbReference type="CDD" id="cd00090">
    <property type="entry name" value="HTH_ARSR"/>
    <property type="match status" value="1"/>
</dbReference>